<dbReference type="CDD" id="cd16936">
    <property type="entry name" value="HATPase_RsbW-like"/>
    <property type="match status" value="1"/>
</dbReference>
<gene>
    <name evidence="3" type="ORF">RM479_21605</name>
</gene>
<dbReference type="Gene3D" id="3.30.565.10">
    <property type="entry name" value="Histidine kinase-like ATPase, C-terminal domain"/>
    <property type="match status" value="1"/>
</dbReference>
<feature type="domain" description="Histidine kinase/HSP90-like ATPase" evidence="2">
    <location>
        <begin position="4"/>
        <end position="117"/>
    </location>
</feature>
<evidence type="ECO:0000313" key="4">
    <source>
        <dbReference type="Proteomes" id="UP001183390"/>
    </source>
</evidence>
<dbReference type="PANTHER" id="PTHR35526:SF3">
    <property type="entry name" value="ANTI-SIGMA-F FACTOR RSBW"/>
    <property type="match status" value="1"/>
</dbReference>
<organism evidence="3 4">
    <name type="scientific">Nocardiopsis lambiniae</name>
    <dbReference type="NCBI Taxonomy" id="3075539"/>
    <lineage>
        <taxon>Bacteria</taxon>
        <taxon>Bacillati</taxon>
        <taxon>Actinomycetota</taxon>
        <taxon>Actinomycetes</taxon>
        <taxon>Streptosporangiales</taxon>
        <taxon>Nocardiopsidaceae</taxon>
        <taxon>Nocardiopsis</taxon>
    </lineage>
</organism>
<dbReference type="GO" id="GO:0005524">
    <property type="term" value="F:ATP binding"/>
    <property type="evidence" value="ECO:0007669"/>
    <property type="project" value="UniProtKB-KW"/>
</dbReference>
<keyword evidence="3" id="KW-0547">Nucleotide-binding</keyword>
<evidence type="ECO:0000313" key="3">
    <source>
        <dbReference type="EMBL" id="MDT0331022.1"/>
    </source>
</evidence>
<dbReference type="Pfam" id="PF13581">
    <property type="entry name" value="HATPase_c_2"/>
    <property type="match status" value="1"/>
</dbReference>
<evidence type="ECO:0000259" key="2">
    <source>
        <dbReference type="Pfam" id="PF13581"/>
    </source>
</evidence>
<dbReference type="EMBL" id="JAVREP010000017">
    <property type="protein sequence ID" value="MDT0331022.1"/>
    <property type="molecule type" value="Genomic_DNA"/>
</dbReference>
<keyword evidence="3" id="KW-0067">ATP-binding</keyword>
<evidence type="ECO:0000256" key="1">
    <source>
        <dbReference type="ARBA" id="ARBA00022527"/>
    </source>
</evidence>
<sequence>MFPGHVDEIARVRTFVRALLQDHPTGDDAVLIASELATNALRHTRSSGDGGMFVVRINDHGDRVRIAVVDYGSNHDWDGKIVSPEPWTEHGRGLVLVDALAKQWGVVPEPVGTCVWADLATYLKL</sequence>
<keyword evidence="4" id="KW-1185">Reference proteome</keyword>
<keyword evidence="1" id="KW-0418">Kinase</keyword>
<name>A0ABU2MEA5_9ACTN</name>
<dbReference type="SUPFAM" id="SSF55874">
    <property type="entry name" value="ATPase domain of HSP90 chaperone/DNA topoisomerase II/histidine kinase"/>
    <property type="match status" value="1"/>
</dbReference>
<keyword evidence="1" id="KW-0808">Transferase</keyword>
<dbReference type="InterPro" id="IPR036890">
    <property type="entry name" value="HATPase_C_sf"/>
</dbReference>
<dbReference type="Proteomes" id="UP001183390">
    <property type="component" value="Unassembled WGS sequence"/>
</dbReference>
<dbReference type="RefSeq" id="WP_311513582.1">
    <property type="nucleotide sequence ID" value="NZ_JAVREP010000017.1"/>
</dbReference>
<accession>A0ABU2MEA5</accession>
<comment type="caution">
    <text evidence="3">The sequence shown here is derived from an EMBL/GenBank/DDBJ whole genome shotgun (WGS) entry which is preliminary data.</text>
</comment>
<dbReference type="InterPro" id="IPR050267">
    <property type="entry name" value="Anti-sigma-factor_SerPK"/>
</dbReference>
<dbReference type="InterPro" id="IPR003594">
    <property type="entry name" value="HATPase_dom"/>
</dbReference>
<reference evidence="4" key="1">
    <citation type="submission" date="2023-07" db="EMBL/GenBank/DDBJ databases">
        <title>30 novel species of actinomycetes from the DSMZ collection.</title>
        <authorList>
            <person name="Nouioui I."/>
        </authorList>
    </citation>
    <scope>NUCLEOTIDE SEQUENCE [LARGE SCALE GENOMIC DNA]</scope>
    <source>
        <strain evidence="4">DSM 44743</strain>
    </source>
</reference>
<dbReference type="PANTHER" id="PTHR35526">
    <property type="entry name" value="ANTI-SIGMA-F FACTOR RSBW-RELATED"/>
    <property type="match status" value="1"/>
</dbReference>
<keyword evidence="1" id="KW-0723">Serine/threonine-protein kinase</keyword>
<protein>
    <submittedName>
        <fullName evidence="3">ATP-binding protein</fullName>
    </submittedName>
</protein>
<proteinExistence type="predicted"/>